<evidence type="ECO:0000313" key="2">
    <source>
        <dbReference type="Proteomes" id="UP001152607"/>
    </source>
</evidence>
<sequence>MAAEIGLDYSASTPINMLHAELLIHYSFTVSIPEFDKDIERAATKLVLKQALAFPWLMHEVLAISARHIAWLKGPDDAAPYRAHAAHLQTRALNLFNAESLSINASNCSAAVLFSSILGRHLLADTLATLTDGADLLVFIDHYVHYVQVHRGLRSIISNAHDLVKESEAYPLMMWSGYMRTGKENGSQLAALRAWIQSSTSSFDAESARSCGEAVEKLQGGLDDALATDAHPFRRCQVALIWAVLCPAPFQTLLHQRCPQALVILAHYAVLLHYTRDIWQVNHTGTTLLRLVVNFLGPEYKEQLEWPLAAIRNDDMVPLRYQF</sequence>
<reference evidence="1" key="1">
    <citation type="submission" date="2023-01" db="EMBL/GenBank/DDBJ databases">
        <authorList>
            <person name="Van Ghelder C."/>
            <person name="Rancurel C."/>
        </authorList>
    </citation>
    <scope>NUCLEOTIDE SEQUENCE</scope>
    <source>
        <strain evidence="1">CNCM I-4278</strain>
    </source>
</reference>
<keyword evidence="2" id="KW-1185">Reference proteome</keyword>
<dbReference type="PANTHER" id="PTHR47784">
    <property type="entry name" value="STEROL UPTAKE CONTROL PROTEIN 2"/>
    <property type="match status" value="1"/>
</dbReference>
<gene>
    <name evidence="1" type="ORF">PDIGIT_LOCUS6310</name>
</gene>
<dbReference type="AlphaFoldDB" id="A0A9W4UEJ6"/>
<organism evidence="1 2">
    <name type="scientific">Periconia digitata</name>
    <dbReference type="NCBI Taxonomy" id="1303443"/>
    <lineage>
        <taxon>Eukaryota</taxon>
        <taxon>Fungi</taxon>
        <taxon>Dikarya</taxon>
        <taxon>Ascomycota</taxon>
        <taxon>Pezizomycotina</taxon>
        <taxon>Dothideomycetes</taxon>
        <taxon>Pleosporomycetidae</taxon>
        <taxon>Pleosporales</taxon>
        <taxon>Massarineae</taxon>
        <taxon>Periconiaceae</taxon>
        <taxon>Periconia</taxon>
    </lineage>
</organism>
<comment type="caution">
    <text evidence="1">The sequence shown here is derived from an EMBL/GenBank/DDBJ whole genome shotgun (WGS) entry which is preliminary data.</text>
</comment>
<name>A0A9W4UEJ6_9PLEO</name>
<dbReference type="GO" id="GO:0001228">
    <property type="term" value="F:DNA-binding transcription activator activity, RNA polymerase II-specific"/>
    <property type="evidence" value="ECO:0007669"/>
    <property type="project" value="TreeGrafter"/>
</dbReference>
<proteinExistence type="predicted"/>
<dbReference type="PANTHER" id="PTHR47784:SF4">
    <property type="entry name" value="ZN(II)2CYS6 TRANSCRIPTION FACTOR (EUROFUNG)"/>
    <property type="match status" value="1"/>
</dbReference>
<dbReference type="EMBL" id="CAOQHR010000004">
    <property type="protein sequence ID" value="CAI6333272.1"/>
    <property type="molecule type" value="Genomic_DNA"/>
</dbReference>
<accession>A0A9W4UEJ6</accession>
<dbReference type="Proteomes" id="UP001152607">
    <property type="component" value="Unassembled WGS sequence"/>
</dbReference>
<dbReference type="OrthoDB" id="4937900at2759"/>
<dbReference type="InterPro" id="IPR053157">
    <property type="entry name" value="Sterol_Uptake_Regulator"/>
</dbReference>
<protein>
    <submittedName>
        <fullName evidence="1">Uncharacterized protein</fullName>
    </submittedName>
</protein>
<evidence type="ECO:0000313" key="1">
    <source>
        <dbReference type="EMBL" id="CAI6333272.1"/>
    </source>
</evidence>